<proteinExistence type="inferred from homology"/>
<dbReference type="InterPro" id="IPR041033">
    <property type="entry name" value="SpaA_PFL_dom_1"/>
</dbReference>
<dbReference type="InterPro" id="IPR013783">
    <property type="entry name" value="Ig-like_fold"/>
</dbReference>
<dbReference type="SUPFAM" id="SSF49478">
    <property type="entry name" value="Cna protein B-type domain"/>
    <property type="match status" value="4"/>
</dbReference>
<evidence type="ECO:0000259" key="6">
    <source>
        <dbReference type="Pfam" id="PF17802"/>
    </source>
</evidence>
<feature type="domain" description="SpaA-like prealbumin fold" evidence="6">
    <location>
        <begin position="837"/>
        <end position="921"/>
    </location>
</feature>
<feature type="domain" description="SpaA-like prealbumin fold" evidence="6">
    <location>
        <begin position="1015"/>
        <end position="1098"/>
    </location>
</feature>
<evidence type="ECO:0000256" key="1">
    <source>
        <dbReference type="ARBA" id="ARBA00007257"/>
    </source>
</evidence>
<evidence type="ECO:0000256" key="5">
    <source>
        <dbReference type="SAM" id="SignalP"/>
    </source>
</evidence>
<organism evidence="7 8">
    <name type="scientific">Anaerotruncus colihominis</name>
    <dbReference type="NCBI Taxonomy" id="169435"/>
    <lineage>
        <taxon>Bacteria</taxon>
        <taxon>Bacillati</taxon>
        <taxon>Bacillota</taxon>
        <taxon>Clostridia</taxon>
        <taxon>Eubacteriales</taxon>
        <taxon>Oscillospiraceae</taxon>
        <taxon>Anaerotruncus</taxon>
    </lineage>
</organism>
<feature type="domain" description="SpaA-like prealbumin fold" evidence="6">
    <location>
        <begin position="926"/>
        <end position="1011"/>
    </location>
</feature>
<feature type="compositionally biased region" description="Basic and acidic residues" evidence="4">
    <location>
        <begin position="102"/>
        <end position="113"/>
    </location>
</feature>
<evidence type="ECO:0000313" key="7">
    <source>
        <dbReference type="EMBL" id="NBI78498.1"/>
    </source>
</evidence>
<dbReference type="RefSeq" id="WP_207709063.1">
    <property type="nucleotide sequence ID" value="NZ_QXWZ01000008.1"/>
</dbReference>
<dbReference type="PANTHER" id="PTHR36108">
    <property type="entry name" value="COLOSSIN-B-RELATED"/>
    <property type="match status" value="1"/>
</dbReference>
<evidence type="ECO:0000256" key="2">
    <source>
        <dbReference type="ARBA" id="ARBA00022525"/>
    </source>
</evidence>
<reference evidence="7 8" key="1">
    <citation type="submission" date="2018-08" db="EMBL/GenBank/DDBJ databases">
        <title>Murine metabolic-syndrome-specific gut microbial biobank.</title>
        <authorList>
            <person name="Liu C."/>
        </authorList>
    </citation>
    <scope>NUCLEOTIDE SEQUENCE [LARGE SCALE GENOMIC DNA]</scope>
    <source>
        <strain evidence="7 8">X69</strain>
    </source>
</reference>
<evidence type="ECO:0000313" key="8">
    <source>
        <dbReference type="Proteomes" id="UP000446348"/>
    </source>
</evidence>
<accession>A0A845RHU6</accession>
<comment type="caution">
    <text evidence="7">The sequence shown here is derived from an EMBL/GenBank/DDBJ whole genome shotgun (WGS) entry which is preliminary data.</text>
</comment>
<dbReference type="Proteomes" id="UP000446348">
    <property type="component" value="Unassembled WGS sequence"/>
</dbReference>
<evidence type="ECO:0000256" key="4">
    <source>
        <dbReference type="SAM" id="MobiDB-lite"/>
    </source>
</evidence>
<dbReference type="AlphaFoldDB" id="A0A845RHU6"/>
<feature type="domain" description="SpaA-like prealbumin fold" evidence="6">
    <location>
        <begin position="1104"/>
        <end position="1168"/>
    </location>
</feature>
<keyword evidence="2" id="KW-0964">Secreted</keyword>
<feature type="chain" id="PRO_5039346739" description="SpaA-like prealbumin fold domain-containing protein" evidence="5">
    <location>
        <begin position="26"/>
        <end position="1194"/>
    </location>
</feature>
<feature type="region of interest" description="Disordered" evidence="4">
    <location>
        <begin position="46"/>
        <end position="135"/>
    </location>
</feature>
<feature type="signal peptide" evidence="5">
    <location>
        <begin position="1"/>
        <end position="25"/>
    </location>
</feature>
<feature type="domain" description="SpaA-like prealbumin fold" evidence="6">
    <location>
        <begin position="658"/>
        <end position="743"/>
    </location>
</feature>
<dbReference type="Pfam" id="PF17802">
    <property type="entry name" value="SpaA"/>
    <property type="match status" value="8"/>
</dbReference>
<name>A0A845RHU6_9FIRM</name>
<sequence>MNRFFHRIKRACALLMAVIILSSFAVPVSAFDDLSEVVNVTDYGNCETSSAPENLPLDISEAPEDEPDADLSAPQQPNGDTGEEEDPSNPPDDLSGPPNQDTGKEPEPGRGEDLPTGPDQELPNESTVGMSGLDPPEGFSFEVVYGGGGTGRRMARASSTMYMEKLPGLTHYFPFNSTSIYNAYKFYTADGQTAFCVEPARFNSTNGTVVTGSQTYGSLSSKQQAEIAKAIAACDGHSNNERYFATQAIIWEIASGQSPRSGSVYKAVITPNAGKLGSYYEEIRSEMESSGEIPSFMNPDPNDPAIHKMEESSGSWSIDLTNTNSKVTLNASDFTSRAPFRYSVSGNTLTVESGSEPDEDSFVEWHSGSGESGLIFWNSSQQTKASFDETKGIPADGYMAFSSDFIPPPPDTPEIPKEDPALGYLTIVKYDGDTNLPLGGAIFKVECDGYINDAVEVPYGGKTIVIPIPEGQTQVDVTVTEVTAPSGYVMDSTPKTVTVTANETVNIVEVGFVNYPEACSLEIYKHETGNKGVALEGASFRIRYADPNVSAQTWTETTDGSGKIHIDLPAAGALIVEELSAPAGYVMNAKNTYDVTVMRGEQKVLDVPNDKRAQLIVVKKDAQSGQYYTIVEAQPPHYIEVKADQDTEIVIKNKAKPSLRIIKTDSVTEQPMQGVTFEISVKQGATLGEYRTDANGEIFLPNIEPNLYVIRETKTLDGYLMDTQTKEALVEWGKTTEIEFTNTPKNPLLIYKVDFHTGEPLAGATFLVEKVNGEHVGEYITGRNGYATVTGIEPGFYVVKEVKPPLNYILDETPKTVELKYDEPAIVQFEDKAMSGLHIKKIDSLTKEPMEGVSFRVSEKDGHTIGEFKTDAQGAILIPNLQPGWYTIRETDTLEGYILDKTPRDVEFVWGQLITVEFTNDRKAELLVKKVDADTGEPLANAKFRLETVGGEFLGEYKTDRTGFFSVDGLHVDYIAVREIESPDGYLLDNAPHTVKVEANKPSVLELSNKKLSPVQIKKVDSETGAPLTGALFRVTKANGELIGEYTSGTDGFINVPELTPGFYIVSELRSPEGYLQDQTPKTIEVKVNVPTLVEFPNKQMPGLRVEKIDKVTGLPVGGAKFKVVRANGEVIGEFTTNTAGFFMVTDIDLNHQSVTVYETQAAKGYIRNFPLSPTRGGAWFTVAFLQFRGATTF</sequence>
<keyword evidence="3 5" id="KW-0732">Signal</keyword>
<feature type="domain" description="SpaA-like prealbumin fold" evidence="6">
    <location>
        <begin position="521"/>
        <end position="607"/>
    </location>
</feature>
<feature type="domain" description="SpaA-like prealbumin fold" evidence="6">
    <location>
        <begin position="424"/>
        <end position="506"/>
    </location>
</feature>
<evidence type="ECO:0000256" key="3">
    <source>
        <dbReference type="ARBA" id="ARBA00022729"/>
    </source>
</evidence>
<feature type="domain" description="SpaA-like prealbumin fold" evidence="6">
    <location>
        <begin position="748"/>
        <end position="832"/>
    </location>
</feature>
<dbReference type="EMBL" id="QXWZ01000008">
    <property type="protein sequence ID" value="NBI78498.1"/>
    <property type="molecule type" value="Genomic_DNA"/>
</dbReference>
<comment type="similarity">
    <text evidence="1">Belongs to the serine-aspartate repeat-containing protein (SDr) family.</text>
</comment>
<dbReference type="Gene3D" id="2.60.40.10">
    <property type="entry name" value="Immunoglobulins"/>
    <property type="match status" value="8"/>
</dbReference>
<gene>
    <name evidence="7" type="ORF">D3Z39_06395</name>
</gene>
<protein>
    <recommendedName>
        <fullName evidence="6">SpaA-like prealbumin fold domain-containing protein</fullName>
    </recommendedName>
</protein>
<dbReference type="PANTHER" id="PTHR36108:SF13">
    <property type="entry name" value="COLOSSIN-B-RELATED"/>
    <property type="match status" value="1"/>
</dbReference>